<dbReference type="InterPro" id="IPR036028">
    <property type="entry name" value="SH3-like_dom_sf"/>
</dbReference>
<keyword evidence="2 5" id="KW-0328">Glycosyltransferase</keyword>
<feature type="non-terminal residue" evidence="9">
    <location>
        <position position="1"/>
    </location>
</feature>
<accession>A0A8K0FXK1</accession>
<dbReference type="InterPro" id="IPR035653">
    <property type="entry name" value="Fut8_SH3"/>
</dbReference>
<keyword evidence="1 4" id="KW-0728">SH3 domain</keyword>
<evidence type="ECO:0000313" key="10">
    <source>
        <dbReference type="Proteomes" id="UP000801492"/>
    </source>
</evidence>
<dbReference type="FunFam" id="3.40.50.11350:FF:000001">
    <property type="entry name" value="Alpha-(1,6)-fucosyltransferase"/>
    <property type="match status" value="1"/>
</dbReference>
<keyword evidence="10" id="KW-1185">Reference proteome</keyword>
<evidence type="ECO:0000259" key="8">
    <source>
        <dbReference type="PROSITE" id="PS51659"/>
    </source>
</evidence>
<dbReference type="AlphaFoldDB" id="A0A8K0FXK1"/>
<evidence type="ECO:0000256" key="2">
    <source>
        <dbReference type="ARBA" id="ARBA00022676"/>
    </source>
</evidence>
<dbReference type="Gene3D" id="3.40.50.11350">
    <property type="match status" value="1"/>
</dbReference>
<organism evidence="9 10">
    <name type="scientific">Ignelater luminosus</name>
    <name type="common">Cucubano</name>
    <name type="synonym">Pyrophorus luminosus</name>
    <dbReference type="NCBI Taxonomy" id="2038154"/>
    <lineage>
        <taxon>Eukaryota</taxon>
        <taxon>Metazoa</taxon>
        <taxon>Ecdysozoa</taxon>
        <taxon>Arthropoda</taxon>
        <taxon>Hexapoda</taxon>
        <taxon>Insecta</taxon>
        <taxon>Pterygota</taxon>
        <taxon>Neoptera</taxon>
        <taxon>Endopterygota</taxon>
        <taxon>Coleoptera</taxon>
        <taxon>Polyphaga</taxon>
        <taxon>Elateriformia</taxon>
        <taxon>Elateroidea</taxon>
        <taxon>Elateridae</taxon>
        <taxon>Agrypninae</taxon>
        <taxon>Pyrophorini</taxon>
        <taxon>Ignelater</taxon>
    </lineage>
</organism>
<evidence type="ECO:0000256" key="6">
    <source>
        <dbReference type="SAM" id="Coils"/>
    </source>
</evidence>
<evidence type="ECO:0000313" key="9">
    <source>
        <dbReference type="EMBL" id="KAF2880167.1"/>
    </source>
</evidence>
<dbReference type="Proteomes" id="UP000801492">
    <property type="component" value="Unassembled WGS sequence"/>
</dbReference>
<dbReference type="Pfam" id="PF19745">
    <property type="entry name" value="FUT8_N_cat"/>
    <property type="match status" value="1"/>
</dbReference>
<dbReference type="CDD" id="cd11300">
    <property type="entry name" value="Fut8_like"/>
    <property type="match status" value="1"/>
</dbReference>
<comment type="caution">
    <text evidence="9">The sequence shown here is derived from an EMBL/GenBank/DDBJ whole genome shotgun (WGS) entry which is preliminary data.</text>
</comment>
<dbReference type="PANTHER" id="PTHR13132">
    <property type="entry name" value="ALPHA- 1,6 -FUCOSYLTRANSFERASE"/>
    <property type="match status" value="1"/>
</dbReference>
<gene>
    <name evidence="9" type="ORF">ILUMI_26005</name>
</gene>
<dbReference type="PANTHER" id="PTHR13132:SF29">
    <property type="entry name" value="ALPHA-(1,6)-FUCOSYLTRANSFERASE"/>
    <property type="match status" value="1"/>
</dbReference>
<name>A0A8K0FXK1_IGNLU</name>
<feature type="domain" description="GT23" evidence="8">
    <location>
        <begin position="178"/>
        <end position="462"/>
    </location>
</feature>
<dbReference type="Gene3D" id="1.10.287.1060">
    <property type="entry name" value="ESAT-6-like"/>
    <property type="match status" value="1"/>
</dbReference>
<evidence type="ECO:0000256" key="1">
    <source>
        <dbReference type="ARBA" id="ARBA00022443"/>
    </source>
</evidence>
<evidence type="ECO:0000256" key="5">
    <source>
        <dbReference type="PROSITE-ProRule" id="PRU00992"/>
    </source>
</evidence>
<reference evidence="9" key="1">
    <citation type="submission" date="2019-08" db="EMBL/GenBank/DDBJ databases">
        <title>The genome of the North American firefly Photinus pyralis.</title>
        <authorList>
            <consortium name="Photinus pyralis genome working group"/>
            <person name="Fallon T.R."/>
            <person name="Sander Lower S.E."/>
            <person name="Weng J.-K."/>
        </authorList>
    </citation>
    <scope>NUCLEOTIDE SEQUENCE</scope>
    <source>
        <strain evidence="9">TRF0915ILg1</strain>
        <tissue evidence="9">Whole body</tissue>
    </source>
</reference>
<keyword evidence="3 5" id="KW-0808">Transferase</keyword>
<dbReference type="SUPFAM" id="SSF50044">
    <property type="entry name" value="SH3-domain"/>
    <property type="match status" value="1"/>
</dbReference>
<protein>
    <recommendedName>
        <fullName evidence="11">Alpha-(1,6)-fucosyltransferase</fullName>
    </recommendedName>
</protein>
<evidence type="ECO:0000256" key="4">
    <source>
        <dbReference type="PROSITE-ProRule" id="PRU00192"/>
    </source>
</evidence>
<dbReference type="GO" id="GO:0046921">
    <property type="term" value="F:alpha-(1-&gt;6)-fucosyltransferase activity"/>
    <property type="evidence" value="ECO:0007669"/>
    <property type="project" value="TreeGrafter"/>
</dbReference>
<dbReference type="InterPro" id="IPR045573">
    <property type="entry name" value="Fut8_N_cat"/>
</dbReference>
<dbReference type="GO" id="GO:0006487">
    <property type="term" value="P:protein N-linked glycosylation"/>
    <property type="evidence" value="ECO:0007669"/>
    <property type="project" value="TreeGrafter"/>
</dbReference>
<keyword evidence="6" id="KW-0175">Coiled coil</keyword>
<evidence type="ECO:0000259" key="7">
    <source>
        <dbReference type="PROSITE" id="PS50002"/>
    </source>
</evidence>
<dbReference type="PROSITE" id="PS51659">
    <property type="entry name" value="GT23"/>
    <property type="match status" value="1"/>
</dbReference>
<feature type="region of interest" description="Important for donor substrate binding" evidence="5">
    <location>
        <begin position="334"/>
        <end position="335"/>
    </location>
</feature>
<dbReference type="InterPro" id="IPR027350">
    <property type="entry name" value="GT23_dom"/>
</dbReference>
<dbReference type="Gene3D" id="2.30.30.40">
    <property type="entry name" value="SH3 Domains"/>
    <property type="match status" value="1"/>
</dbReference>
<sequence length="562" mass="65545">MLTILLSSTETNVAELLNKTLEDLDIFRKRNLELQARLENLKIDQQQVLKNFQQHIIKADEFVRNDKVDYVVQKEDPPAQYEILRRRISNNIKELRSFINSEVIKLQILASMNAPELLPSLHHILDLVAQHIRWLLHDMNKLAEADGYATWREKEVNKLNNLVQRRFYHLQNPPDCRKAKKAVCNLNVYCGFGCQLHHIVFCFIVAYGTQRTLILKSDEWNYHIDGWEEVFKPISNTCIDINEEDSTDWPGDAHSQVLNLPLINSILPRPSYLPLAIPEDLAPRLIRLHGNPFVWWVGQILKYVYRPQEKTAAFLQNATANLSFKRPLVGVHVRRTDKIGIEASYHSIEEYMNVVDEYYNQLELKEKINKRRIYLATDDPKVIVEARTKYPHYEILGDPVISETATLSIRYSPTSLEGVILDVYMLSMSDFIVCTFSSNMCKLAYEIMQNHFWDASTKWKSLDDMYYFGGQSLHICMVVMAHDTHRFGEIQLMPGDLVSIFSNLWNGYFRGRNLRTNQTGLFPTFKVKDKVATAKFPPYPETYNRMEKKGFLAYIVVKLRYI</sequence>
<evidence type="ECO:0008006" key="11">
    <source>
        <dbReference type="Google" id="ProtNLM"/>
    </source>
</evidence>
<comment type="similarity">
    <text evidence="5">Belongs to the glycosyltransferase 23 family.</text>
</comment>
<dbReference type="EMBL" id="VTPC01091013">
    <property type="protein sequence ID" value="KAF2880167.1"/>
    <property type="molecule type" value="Genomic_DNA"/>
</dbReference>
<proteinExistence type="inferred from homology"/>
<feature type="domain" description="SH3" evidence="7">
    <location>
        <begin position="471"/>
        <end position="532"/>
    </location>
</feature>
<dbReference type="InterPro" id="IPR001452">
    <property type="entry name" value="SH3_domain"/>
</dbReference>
<dbReference type="PROSITE" id="PS50002">
    <property type="entry name" value="SH3"/>
    <property type="match status" value="1"/>
</dbReference>
<dbReference type="OrthoDB" id="2014825at2759"/>
<feature type="coiled-coil region" evidence="6">
    <location>
        <begin position="24"/>
        <end position="51"/>
    </location>
</feature>
<evidence type="ECO:0000256" key="3">
    <source>
        <dbReference type="ARBA" id="ARBA00022679"/>
    </source>
</evidence>
<dbReference type="CDD" id="cd11792">
    <property type="entry name" value="SH3_Fut8"/>
    <property type="match status" value="1"/>
</dbReference>